<dbReference type="HOGENOM" id="CLU_3179998_0_0_10"/>
<gene>
    <name evidence="1" type="ORF">BACCOP_03263</name>
</gene>
<sequence length="46" mass="5579">MIIKQKQSRSYYIQRQKQIYKHLRNNFLQTSKSGNISKEAIQQTNH</sequence>
<dbReference type="STRING" id="470145.BACCOP_03263"/>
<reference evidence="1 2" key="1">
    <citation type="submission" date="2008-04" db="EMBL/GenBank/DDBJ databases">
        <title>Draft genome sequence of Bacteroides coprocola (DSM 17136).</title>
        <authorList>
            <person name="Sudarsanam P."/>
            <person name="Ley R."/>
            <person name="Guruge J."/>
            <person name="Turnbaugh P.J."/>
            <person name="Mahowald M."/>
            <person name="Liep D."/>
            <person name="Gordon J."/>
        </authorList>
    </citation>
    <scope>NUCLEOTIDE SEQUENCE [LARGE SCALE GENOMIC DNA]</scope>
    <source>
        <strain evidence="1 2">DSM 17136</strain>
    </source>
</reference>
<comment type="caution">
    <text evidence="1">The sequence shown here is derived from an EMBL/GenBank/DDBJ whole genome shotgun (WGS) entry which is preliminary data.</text>
</comment>
<evidence type="ECO:0000313" key="1">
    <source>
        <dbReference type="EMBL" id="EDU99718.1"/>
    </source>
</evidence>
<dbReference type="Proteomes" id="UP000003146">
    <property type="component" value="Unassembled WGS sequence"/>
</dbReference>
<proteinExistence type="predicted"/>
<organism evidence="1 2">
    <name type="scientific">Phocaeicola coprocola DSM 17136</name>
    <dbReference type="NCBI Taxonomy" id="470145"/>
    <lineage>
        <taxon>Bacteria</taxon>
        <taxon>Pseudomonadati</taxon>
        <taxon>Bacteroidota</taxon>
        <taxon>Bacteroidia</taxon>
        <taxon>Bacteroidales</taxon>
        <taxon>Bacteroidaceae</taxon>
        <taxon>Phocaeicola</taxon>
    </lineage>
</organism>
<reference evidence="1 2" key="2">
    <citation type="submission" date="2008-04" db="EMBL/GenBank/DDBJ databases">
        <authorList>
            <person name="Fulton L."/>
            <person name="Clifton S."/>
            <person name="Fulton B."/>
            <person name="Xu J."/>
            <person name="Minx P."/>
            <person name="Pepin K.H."/>
            <person name="Johnson M."/>
            <person name="Thiruvilangam P."/>
            <person name="Bhonagiri V."/>
            <person name="Nash W.E."/>
            <person name="Mardis E.R."/>
            <person name="Wilson R.K."/>
        </authorList>
    </citation>
    <scope>NUCLEOTIDE SEQUENCE [LARGE SCALE GENOMIC DNA]</scope>
    <source>
        <strain evidence="1 2">DSM 17136</strain>
    </source>
</reference>
<dbReference type="AlphaFoldDB" id="B3JMV8"/>
<name>B3JMV8_9BACT</name>
<dbReference type="EMBL" id="ABIY02000115">
    <property type="protein sequence ID" value="EDU99718.1"/>
    <property type="molecule type" value="Genomic_DNA"/>
</dbReference>
<accession>B3JMV8</accession>
<evidence type="ECO:0000313" key="2">
    <source>
        <dbReference type="Proteomes" id="UP000003146"/>
    </source>
</evidence>
<protein>
    <submittedName>
        <fullName evidence="1">Uncharacterized protein</fullName>
    </submittedName>
</protein>